<organism evidence="1 2">
    <name type="scientific">Plakobranchus ocellatus</name>
    <dbReference type="NCBI Taxonomy" id="259542"/>
    <lineage>
        <taxon>Eukaryota</taxon>
        <taxon>Metazoa</taxon>
        <taxon>Spiralia</taxon>
        <taxon>Lophotrochozoa</taxon>
        <taxon>Mollusca</taxon>
        <taxon>Gastropoda</taxon>
        <taxon>Heterobranchia</taxon>
        <taxon>Euthyneura</taxon>
        <taxon>Panpulmonata</taxon>
        <taxon>Sacoglossa</taxon>
        <taxon>Placobranchoidea</taxon>
        <taxon>Plakobranchidae</taxon>
        <taxon>Plakobranchus</taxon>
    </lineage>
</organism>
<name>A0AAV4AUQ5_9GAST</name>
<evidence type="ECO:0000313" key="1">
    <source>
        <dbReference type="EMBL" id="GFO10737.1"/>
    </source>
</evidence>
<gene>
    <name evidence="1" type="ORF">PoB_003724200</name>
</gene>
<protein>
    <submittedName>
        <fullName evidence="1">Uncharacterized protein</fullName>
    </submittedName>
</protein>
<sequence>MASEINMEEGLCRDGDTSPCPVPHVCPLLSVVILGPLPSLLQDETQRRPRPAPGLELGTEEMFIDILSSLLTLPPLSSQLNP</sequence>
<dbReference type="AlphaFoldDB" id="A0AAV4AUQ5"/>
<reference evidence="1 2" key="1">
    <citation type="journal article" date="2021" name="Elife">
        <title>Chloroplast acquisition without the gene transfer in kleptoplastic sea slugs, Plakobranchus ocellatus.</title>
        <authorList>
            <person name="Maeda T."/>
            <person name="Takahashi S."/>
            <person name="Yoshida T."/>
            <person name="Shimamura S."/>
            <person name="Takaki Y."/>
            <person name="Nagai Y."/>
            <person name="Toyoda A."/>
            <person name="Suzuki Y."/>
            <person name="Arimoto A."/>
            <person name="Ishii H."/>
            <person name="Satoh N."/>
            <person name="Nishiyama T."/>
            <person name="Hasebe M."/>
            <person name="Maruyama T."/>
            <person name="Minagawa J."/>
            <person name="Obokata J."/>
            <person name="Shigenobu S."/>
        </authorList>
    </citation>
    <scope>NUCLEOTIDE SEQUENCE [LARGE SCALE GENOMIC DNA]</scope>
</reference>
<keyword evidence="2" id="KW-1185">Reference proteome</keyword>
<evidence type="ECO:0000313" key="2">
    <source>
        <dbReference type="Proteomes" id="UP000735302"/>
    </source>
</evidence>
<comment type="caution">
    <text evidence="1">The sequence shown here is derived from an EMBL/GenBank/DDBJ whole genome shotgun (WGS) entry which is preliminary data.</text>
</comment>
<accession>A0AAV4AUQ5</accession>
<dbReference type="Proteomes" id="UP000735302">
    <property type="component" value="Unassembled WGS sequence"/>
</dbReference>
<proteinExistence type="predicted"/>
<dbReference type="EMBL" id="BLXT01004211">
    <property type="protein sequence ID" value="GFO10737.1"/>
    <property type="molecule type" value="Genomic_DNA"/>
</dbReference>